<sequence>MRVDCGGYSPRARPGRLPDSSPPSNLARCGPGQLPSTQPRIKLHLVSLPAPARPPSNTLSPR</sequence>
<evidence type="ECO:0000313" key="1">
    <source>
        <dbReference type="EMBL" id="KAI0045498.1"/>
    </source>
</evidence>
<keyword evidence="2" id="KW-1185">Reference proteome</keyword>
<accession>A0ACB8RN07</accession>
<organism evidence="1 2">
    <name type="scientific">Auriscalpium vulgare</name>
    <dbReference type="NCBI Taxonomy" id="40419"/>
    <lineage>
        <taxon>Eukaryota</taxon>
        <taxon>Fungi</taxon>
        <taxon>Dikarya</taxon>
        <taxon>Basidiomycota</taxon>
        <taxon>Agaricomycotina</taxon>
        <taxon>Agaricomycetes</taxon>
        <taxon>Russulales</taxon>
        <taxon>Auriscalpiaceae</taxon>
        <taxon>Auriscalpium</taxon>
    </lineage>
</organism>
<reference evidence="1" key="1">
    <citation type="submission" date="2021-02" db="EMBL/GenBank/DDBJ databases">
        <authorList>
            <consortium name="DOE Joint Genome Institute"/>
            <person name="Ahrendt S."/>
            <person name="Looney B.P."/>
            <person name="Miyauchi S."/>
            <person name="Morin E."/>
            <person name="Drula E."/>
            <person name="Courty P.E."/>
            <person name="Chicoki N."/>
            <person name="Fauchery L."/>
            <person name="Kohler A."/>
            <person name="Kuo A."/>
            <person name="Labutti K."/>
            <person name="Pangilinan J."/>
            <person name="Lipzen A."/>
            <person name="Riley R."/>
            <person name="Andreopoulos W."/>
            <person name="He G."/>
            <person name="Johnson J."/>
            <person name="Barry K.W."/>
            <person name="Grigoriev I.V."/>
            <person name="Nagy L."/>
            <person name="Hibbett D."/>
            <person name="Henrissat B."/>
            <person name="Matheny P.B."/>
            <person name="Labbe J."/>
            <person name="Martin F."/>
        </authorList>
    </citation>
    <scope>NUCLEOTIDE SEQUENCE</scope>
    <source>
        <strain evidence="1">FP105234-sp</strain>
    </source>
</reference>
<reference evidence="1" key="2">
    <citation type="journal article" date="2022" name="New Phytol.">
        <title>Evolutionary transition to the ectomycorrhizal habit in the genomes of a hyperdiverse lineage of mushroom-forming fungi.</title>
        <authorList>
            <person name="Looney B."/>
            <person name="Miyauchi S."/>
            <person name="Morin E."/>
            <person name="Drula E."/>
            <person name="Courty P.E."/>
            <person name="Kohler A."/>
            <person name="Kuo A."/>
            <person name="LaButti K."/>
            <person name="Pangilinan J."/>
            <person name="Lipzen A."/>
            <person name="Riley R."/>
            <person name="Andreopoulos W."/>
            <person name="He G."/>
            <person name="Johnson J."/>
            <person name="Nolan M."/>
            <person name="Tritt A."/>
            <person name="Barry K.W."/>
            <person name="Grigoriev I.V."/>
            <person name="Nagy L.G."/>
            <person name="Hibbett D."/>
            <person name="Henrissat B."/>
            <person name="Matheny P.B."/>
            <person name="Labbe J."/>
            <person name="Martin F.M."/>
        </authorList>
    </citation>
    <scope>NUCLEOTIDE SEQUENCE</scope>
    <source>
        <strain evidence="1">FP105234-sp</strain>
    </source>
</reference>
<dbReference type="EMBL" id="MU275950">
    <property type="protein sequence ID" value="KAI0045498.1"/>
    <property type="molecule type" value="Genomic_DNA"/>
</dbReference>
<dbReference type="Proteomes" id="UP000814033">
    <property type="component" value="Unassembled WGS sequence"/>
</dbReference>
<comment type="caution">
    <text evidence="1">The sequence shown here is derived from an EMBL/GenBank/DDBJ whole genome shotgun (WGS) entry which is preliminary data.</text>
</comment>
<gene>
    <name evidence="1" type="ORF">FA95DRAFT_1561076</name>
</gene>
<proteinExistence type="predicted"/>
<protein>
    <submittedName>
        <fullName evidence="1">Uncharacterized protein</fullName>
    </submittedName>
</protein>
<name>A0ACB8RN07_9AGAM</name>
<evidence type="ECO:0000313" key="2">
    <source>
        <dbReference type="Proteomes" id="UP000814033"/>
    </source>
</evidence>